<dbReference type="PANTHER" id="PTHR11669">
    <property type="entry name" value="REPLICATION FACTOR C / DNA POLYMERASE III GAMMA-TAU SUBUNIT"/>
    <property type="match status" value="1"/>
</dbReference>
<keyword evidence="8" id="KW-0862">Zinc</keyword>
<dbReference type="Gene3D" id="3.40.50.300">
    <property type="entry name" value="P-loop containing nucleotide triphosphate hydrolases"/>
    <property type="match status" value="1"/>
</dbReference>
<dbReference type="NCBIfam" id="TIGR02397">
    <property type="entry name" value="dnaX_nterm"/>
    <property type="match status" value="1"/>
</dbReference>
<evidence type="ECO:0000256" key="10">
    <source>
        <dbReference type="ARBA" id="ARBA00022932"/>
    </source>
</evidence>
<dbReference type="Pfam" id="PF22608">
    <property type="entry name" value="DNAX_ATPase_lid"/>
    <property type="match status" value="1"/>
</dbReference>
<dbReference type="EMBL" id="VLKH01000003">
    <property type="protein sequence ID" value="TWH81750.1"/>
    <property type="molecule type" value="Genomic_DNA"/>
</dbReference>
<dbReference type="SUPFAM" id="SSF48019">
    <property type="entry name" value="post-AAA+ oligomerization domain-like"/>
    <property type="match status" value="1"/>
</dbReference>
<organism evidence="14 15">
    <name type="scientific">Sedimentibacter saalensis</name>
    <dbReference type="NCBI Taxonomy" id="130788"/>
    <lineage>
        <taxon>Bacteria</taxon>
        <taxon>Bacillati</taxon>
        <taxon>Bacillota</taxon>
        <taxon>Tissierellia</taxon>
        <taxon>Sedimentibacter</taxon>
    </lineage>
</organism>
<dbReference type="InterPro" id="IPR045085">
    <property type="entry name" value="HLD_clamp_pol_III_gamma_tau"/>
</dbReference>
<dbReference type="InterPro" id="IPR027417">
    <property type="entry name" value="P-loop_NTPase"/>
</dbReference>
<protein>
    <recommendedName>
        <fullName evidence="2">DNA-directed DNA polymerase</fullName>
        <ecNumber evidence="2">2.7.7.7</ecNumber>
    </recommendedName>
</protein>
<dbReference type="InterPro" id="IPR008921">
    <property type="entry name" value="DNA_pol3_clamp-load_cplx_C"/>
</dbReference>
<feature type="domain" description="AAA+ ATPase" evidence="13">
    <location>
        <begin position="37"/>
        <end position="179"/>
    </location>
</feature>
<dbReference type="Proteomes" id="UP000315343">
    <property type="component" value="Unassembled WGS sequence"/>
</dbReference>
<evidence type="ECO:0000256" key="8">
    <source>
        <dbReference type="ARBA" id="ARBA00022833"/>
    </source>
</evidence>
<evidence type="ECO:0000256" key="12">
    <source>
        <dbReference type="SAM" id="MobiDB-lite"/>
    </source>
</evidence>
<dbReference type="CDD" id="cd00009">
    <property type="entry name" value="AAA"/>
    <property type="match status" value="1"/>
</dbReference>
<feature type="compositionally biased region" description="Basic and acidic residues" evidence="12">
    <location>
        <begin position="411"/>
        <end position="428"/>
    </location>
</feature>
<keyword evidence="10" id="KW-0239">DNA-directed DNA polymerase</keyword>
<dbReference type="InterPro" id="IPR003593">
    <property type="entry name" value="AAA+_ATPase"/>
</dbReference>
<dbReference type="OrthoDB" id="9810148at2"/>
<evidence type="ECO:0000256" key="2">
    <source>
        <dbReference type="ARBA" id="ARBA00012417"/>
    </source>
</evidence>
<keyword evidence="6" id="KW-0479">Metal-binding</keyword>
<keyword evidence="3" id="KW-0808">Transferase</keyword>
<dbReference type="GO" id="GO:0005524">
    <property type="term" value="F:ATP binding"/>
    <property type="evidence" value="ECO:0007669"/>
    <property type="project" value="UniProtKB-KW"/>
</dbReference>
<evidence type="ECO:0000256" key="1">
    <source>
        <dbReference type="ARBA" id="ARBA00006360"/>
    </source>
</evidence>
<dbReference type="FunFam" id="3.40.50.300:FF:000014">
    <property type="entry name" value="DNA polymerase III subunit gamma/tau"/>
    <property type="match status" value="1"/>
</dbReference>
<dbReference type="CDD" id="cd18137">
    <property type="entry name" value="HLD_clamp_pol_III_gamma_tau"/>
    <property type="match status" value="1"/>
</dbReference>
<dbReference type="Pfam" id="PF12169">
    <property type="entry name" value="DNA_pol3_gamma3"/>
    <property type="match status" value="1"/>
</dbReference>
<keyword evidence="9" id="KW-0067">ATP-binding</keyword>
<comment type="similarity">
    <text evidence="1">Belongs to the DnaX/STICHEL family.</text>
</comment>
<reference evidence="14 15" key="1">
    <citation type="submission" date="2019-07" db="EMBL/GenBank/DDBJ databases">
        <title>Genomic Encyclopedia of Type Strains, Phase I: the one thousand microbial genomes (KMG-I) project.</title>
        <authorList>
            <person name="Kyrpides N."/>
        </authorList>
    </citation>
    <scope>NUCLEOTIDE SEQUENCE [LARGE SCALE GENOMIC DNA]</scope>
    <source>
        <strain evidence="14 15">DSM 13558</strain>
    </source>
</reference>
<dbReference type="InterPro" id="IPR048448">
    <property type="entry name" value="DnaX-like_C"/>
</dbReference>
<comment type="catalytic activity">
    <reaction evidence="11">
        <text>DNA(n) + a 2'-deoxyribonucleoside 5'-triphosphate = DNA(n+1) + diphosphate</text>
        <dbReference type="Rhea" id="RHEA:22508"/>
        <dbReference type="Rhea" id="RHEA-COMP:17339"/>
        <dbReference type="Rhea" id="RHEA-COMP:17340"/>
        <dbReference type="ChEBI" id="CHEBI:33019"/>
        <dbReference type="ChEBI" id="CHEBI:61560"/>
        <dbReference type="ChEBI" id="CHEBI:173112"/>
        <dbReference type="EC" id="2.7.7.7"/>
    </reaction>
</comment>
<dbReference type="EC" id="2.7.7.7" evidence="2"/>
<dbReference type="InterPro" id="IPR050238">
    <property type="entry name" value="DNA_Rep/Repair_Clamp_Loader"/>
</dbReference>
<dbReference type="RefSeq" id="WP_145081951.1">
    <property type="nucleotide sequence ID" value="NZ_VLKH01000003.1"/>
</dbReference>
<evidence type="ECO:0000313" key="15">
    <source>
        <dbReference type="Proteomes" id="UP000315343"/>
    </source>
</evidence>
<dbReference type="SUPFAM" id="SSF52540">
    <property type="entry name" value="P-loop containing nucleoside triphosphate hydrolases"/>
    <property type="match status" value="1"/>
</dbReference>
<evidence type="ECO:0000256" key="3">
    <source>
        <dbReference type="ARBA" id="ARBA00022679"/>
    </source>
</evidence>
<proteinExistence type="inferred from homology"/>
<evidence type="ECO:0000256" key="7">
    <source>
        <dbReference type="ARBA" id="ARBA00022741"/>
    </source>
</evidence>
<dbReference type="SMART" id="SM00382">
    <property type="entry name" value="AAA"/>
    <property type="match status" value="1"/>
</dbReference>
<dbReference type="InterPro" id="IPR022754">
    <property type="entry name" value="DNA_pol_III_gamma-3"/>
</dbReference>
<accession>A0A562JEY6</accession>
<keyword evidence="5" id="KW-0235">DNA replication</keyword>
<dbReference type="GO" id="GO:0006261">
    <property type="term" value="P:DNA-templated DNA replication"/>
    <property type="evidence" value="ECO:0007669"/>
    <property type="project" value="TreeGrafter"/>
</dbReference>
<gene>
    <name evidence="14" type="ORF">LY60_01505</name>
</gene>
<keyword evidence="4" id="KW-0548">Nucleotidyltransferase</keyword>
<evidence type="ECO:0000256" key="4">
    <source>
        <dbReference type="ARBA" id="ARBA00022695"/>
    </source>
</evidence>
<keyword evidence="15" id="KW-1185">Reference proteome</keyword>
<dbReference type="FunFam" id="1.10.8.60:FF:000013">
    <property type="entry name" value="DNA polymerase III subunit gamma/tau"/>
    <property type="match status" value="1"/>
</dbReference>
<sequence length="566" mass="64261">MSHQAIYRKFRPKIFDDVLGQEHVTKTLKNQILSDNIAHAYLFSGIRGTGKTSTAKIFARAVNCTNSHDGNPCNECEICKSILDETNMDVIEMDAASNNGVEDIRELRDKVKFLPVKSKYKVYIIDEVHMLSKGAFNALLKTLEEPPEHLLFILATTEPQKIPATILSRCQRFDLKRIKSSVIVENMEKICQEINVKYDEKALKLIAANSEGAMRDALSILDRCVSFNNEEVDYETVINLLGTVNYQVVMEAASSLMDKSIEKTMILVDDILNSGKELSFFLDELIICFRNMLIIKTTNSTDNLMRVSEDEAEALKNASSKISVDEIVNYIEDLSTAQLECKRSLNPRVLLETKLIKMLHGVNHTDIETLTKRIEELENIIKSGNVPVARQSAKAAPSRQTAVHNDFPAQETRKTVVSEHAVKQETSHDTSNSVQEPRNFENKSDEAIFNAIINGWQAILKKVRSENAGLQAIIRESKLTEVVNKKAVFEFDPKFTFHINAANQPKNRQKFKDVISSFVNDNCEVEFISKREKEEKSNKPKQTIEDIYEDLKNEFGEEIVEFKQED</sequence>
<dbReference type="Gene3D" id="1.10.8.60">
    <property type="match status" value="1"/>
</dbReference>
<evidence type="ECO:0000256" key="6">
    <source>
        <dbReference type="ARBA" id="ARBA00022723"/>
    </source>
</evidence>
<dbReference type="PANTHER" id="PTHR11669:SF0">
    <property type="entry name" value="PROTEIN STICHEL-LIKE 2"/>
    <property type="match status" value="1"/>
</dbReference>
<evidence type="ECO:0000259" key="13">
    <source>
        <dbReference type="SMART" id="SM00382"/>
    </source>
</evidence>
<dbReference type="InterPro" id="IPR012763">
    <property type="entry name" value="DNA_pol_III_sug/sutau_N"/>
</dbReference>
<evidence type="ECO:0000256" key="11">
    <source>
        <dbReference type="ARBA" id="ARBA00049244"/>
    </source>
</evidence>
<dbReference type="GO" id="GO:0003887">
    <property type="term" value="F:DNA-directed DNA polymerase activity"/>
    <property type="evidence" value="ECO:0007669"/>
    <property type="project" value="UniProtKB-KW"/>
</dbReference>
<evidence type="ECO:0000256" key="9">
    <source>
        <dbReference type="ARBA" id="ARBA00022840"/>
    </source>
</evidence>
<feature type="region of interest" description="Disordered" evidence="12">
    <location>
        <begin position="393"/>
        <end position="439"/>
    </location>
</feature>
<dbReference type="GO" id="GO:0003677">
    <property type="term" value="F:DNA binding"/>
    <property type="evidence" value="ECO:0007669"/>
    <property type="project" value="InterPro"/>
</dbReference>
<keyword evidence="7" id="KW-0547">Nucleotide-binding</keyword>
<dbReference type="AlphaFoldDB" id="A0A562JEY6"/>
<dbReference type="Pfam" id="PF13177">
    <property type="entry name" value="DNA_pol3_delta2"/>
    <property type="match status" value="1"/>
</dbReference>
<dbReference type="Pfam" id="PF20964">
    <property type="entry name" value="DnaX_C"/>
    <property type="match status" value="1"/>
</dbReference>
<comment type="caution">
    <text evidence="14">The sequence shown here is derived from an EMBL/GenBank/DDBJ whole genome shotgun (WGS) entry which is preliminary data.</text>
</comment>
<dbReference type="NCBIfam" id="NF004046">
    <property type="entry name" value="PRK05563.1"/>
    <property type="match status" value="1"/>
</dbReference>
<dbReference type="GO" id="GO:0046872">
    <property type="term" value="F:metal ion binding"/>
    <property type="evidence" value="ECO:0007669"/>
    <property type="project" value="UniProtKB-KW"/>
</dbReference>
<name>A0A562JEY6_9FIRM</name>
<dbReference type="Gene3D" id="1.20.272.10">
    <property type="match status" value="1"/>
</dbReference>
<evidence type="ECO:0000256" key="5">
    <source>
        <dbReference type="ARBA" id="ARBA00022705"/>
    </source>
</evidence>
<dbReference type="GO" id="GO:0009360">
    <property type="term" value="C:DNA polymerase III complex"/>
    <property type="evidence" value="ECO:0007669"/>
    <property type="project" value="InterPro"/>
</dbReference>
<evidence type="ECO:0000313" key="14">
    <source>
        <dbReference type="EMBL" id="TWH81750.1"/>
    </source>
</evidence>